<proteinExistence type="predicted"/>
<evidence type="ECO:0000313" key="2">
    <source>
        <dbReference type="EMBL" id="CAD9079393.1"/>
    </source>
</evidence>
<feature type="chain" id="PRO_5030621433" evidence="1">
    <location>
        <begin position="23"/>
        <end position="266"/>
    </location>
</feature>
<feature type="signal peptide" evidence="1">
    <location>
        <begin position="1"/>
        <end position="22"/>
    </location>
</feature>
<gene>
    <name evidence="2" type="ORF">PCOS0759_LOCUS2627</name>
</gene>
<organism evidence="2">
    <name type="scientific">Percolomonas cosmopolitus</name>
    <dbReference type="NCBI Taxonomy" id="63605"/>
    <lineage>
        <taxon>Eukaryota</taxon>
        <taxon>Discoba</taxon>
        <taxon>Heterolobosea</taxon>
        <taxon>Tetramitia</taxon>
        <taxon>Eutetramitia</taxon>
        <taxon>Percolomonadidae</taxon>
        <taxon>Percolomonas</taxon>
    </lineage>
</organism>
<evidence type="ECO:0000256" key="1">
    <source>
        <dbReference type="SAM" id="SignalP"/>
    </source>
</evidence>
<dbReference type="SUPFAM" id="SSF49695">
    <property type="entry name" value="gamma-Crystallin-like"/>
    <property type="match status" value="1"/>
</dbReference>
<keyword evidence="1" id="KW-0732">Signal</keyword>
<reference evidence="2" key="1">
    <citation type="submission" date="2021-01" db="EMBL/GenBank/DDBJ databases">
        <authorList>
            <person name="Corre E."/>
            <person name="Pelletier E."/>
            <person name="Niang G."/>
            <person name="Scheremetjew M."/>
            <person name="Finn R."/>
            <person name="Kale V."/>
            <person name="Holt S."/>
            <person name="Cochrane G."/>
            <person name="Meng A."/>
            <person name="Brown T."/>
            <person name="Cohen L."/>
        </authorList>
    </citation>
    <scope>NUCLEOTIDE SEQUENCE</scope>
    <source>
        <strain evidence="2">WS</strain>
    </source>
</reference>
<dbReference type="AlphaFoldDB" id="A0A7S1PFZ9"/>
<dbReference type="Gene3D" id="2.60.20.10">
    <property type="entry name" value="Crystallins"/>
    <property type="match status" value="1"/>
</dbReference>
<dbReference type="EMBL" id="HBGD01003180">
    <property type="protein sequence ID" value="CAD9079393.1"/>
    <property type="molecule type" value="Transcribed_RNA"/>
</dbReference>
<accession>A0A7S1PFZ9</accession>
<protein>
    <submittedName>
        <fullName evidence="2">Uncharacterized protein</fullName>
    </submittedName>
</protein>
<dbReference type="InterPro" id="IPR011024">
    <property type="entry name" value="G_crystallin-like"/>
</dbReference>
<sequence>MSATKSVLLLALVLALCSLTFAANRNFHYPSTTIAREEAASLDATSSDISLSTKGIDDAEMDKEEFLKLAKKELTLKQKDEMSKKAFQVIESAKQAHHFAIETERLVEEIAKIAGALGISADTQANAQTLAQSLGDDLQATLSGAADSADDAIHSAERASASIEKMQTYLPQDVNTHTLNAVSDDFVVATIFESCHFQGRQFQIKANQRKANFAGHIGSVRFELPIAKFTLFERQDFSGAKRTFTQQIDCVQNEAHSFSFVLPQQI</sequence>
<name>A0A7S1PFZ9_9EUKA</name>